<evidence type="ECO:0000313" key="4">
    <source>
        <dbReference type="Proteomes" id="UP000434957"/>
    </source>
</evidence>
<accession>A0A6A3M1L9</accession>
<reference evidence="2 5" key="1">
    <citation type="submission" date="2018-09" db="EMBL/GenBank/DDBJ databases">
        <title>Genomic investigation of the strawberry pathogen Phytophthora fragariae indicates pathogenicity is determined by transcriptional variation in three key races.</title>
        <authorList>
            <person name="Adams T.M."/>
            <person name="Armitage A.D."/>
            <person name="Sobczyk M.K."/>
            <person name="Bates H.J."/>
            <person name="Dunwell J.M."/>
            <person name="Nellist C.F."/>
            <person name="Harrison R.J."/>
        </authorList>
    </citation>
    <scope>NUCLEOTIDE SEQUENCE [LARGE SCALE GENOMIC DNA]</scope>
    <source>
        <strain evidence="2 5">SCRP324</strain>
        <strain evidence="3 4">SCRP333</strain>
    </source>
</reference>
<evidence type="ECO:0008006" key="6">
    <source>
        <dbReference type="Google" id="ProtNLM"/>
    </source>
</evidence>
<dbReference type="Proteomes" id="UP000434957">
    <property type="component" value="Unassembled WGS sequence"/>
</dbReference>
<feature type="signal peptide" evidence="1">
    <location>
        <begin position="1"/>
        <end position="24"/>
    </location>
</feature>
<evidence type="ECO:0000313" key="5">
    <source>
        <dbReference type="Proteomes" id="UP000435112"/>
    </source>
</evidence>
<gene>
    <name evidence="2" type="ORF">PR002_g11509</name>
    <name evidence="3" type="ORF">PR003_g11917</name>
</gene>
<feature type="chain" id="PRO_5036165044" description="Secreted protein" evidence="1">
    <location>
        <begin position="25"/>
        <end position="73"/>
    </location>
</feature>
<protein>
    <recommendedName>
        <fullName evidence="6">Secreted protein</fullName>
    </recommendedName>
</protein>
<dbReference type="Proteomes" id="UP000435112">
    <property type="component" value="Unassembled WGS sequence"/>
</dbReference>
<keyword evidence="4" id="KW-1185">Reference proteome</keyword>
<name>A0A6A3M1L9_9STRA</name>
<dbReference type="EMBL" id="QXFT01000699">
    <property type="protein sequence ID" value="KAE9337608.1"/>
    <property type="molecule type" value="Genomic_DNA"/>
</dbReference>
<dbReference type="AlphaFoldDB" id="A0A6A3M1L9"/>
<dbReference type="EMBL" id="QXFU01000692">
    <property type="protein sequence ID" value="KAE9024210.1"/>
    <property type="molecule type" value="Genomic_DNA"/>
</dbReference>
<organism evidence="2 5">
    <name type="scientific">Phytophthora rubi</name>
    <dbReference type="NCBI Taxonomy" id="129364"/>
    <lineage>
        <taxon>Eukaryota</taxon>
        <taxon>Sar</taxon>
        <taxon>Stramenopiles</taxon>
        <taxon>Oomycota</taxon>
        <taxon>Peronosporomycetes</taxon>
        <taxon>Peronosporales</taxon>
        <taxon>Peronosporaceae</taxon>
        <taxon>Phytophthora</taxon>
    </lineage>
</organism>
<evidence type="ECO:0000256" key="1">
    <source>
        <dbReference type="SAM" id="SignalP"/>
    </source>
</evidence>
<sequence>MYRNFRKGCLLIACNTRLFFTCSGTSQGNPCRRGVASTTMPSWCAYSTSSAPSCSSSLLPSMLPIVQLTPLGS</sequence>
<evidence type="ECO:0000313" key="3">
    <source>
        <dbReference type="EMBL" id="KAE9337608.1"/>
    </source>
</evidence>
<proteinExistence type="predicted"/>
<evidence type="ECO:0000313" key="2">
    <source>
        <dbReference type="EMBL" id="KAE9024210.1"/>
    </source>
</evidence>
<keyword evidence="1" id="KW-0732">Signal</keyword>
<comment type="caution">
    <text evidence="2">The sequence shown here is derived from an EMBL/GenBank/DDBJ whole genome shotgun (WGS) entry which is preliminary data.</text>
</comment>